<dbReference type="InterPro" id="IPR036691">
    <property type="entry name" value="Endo/exonu/phosph_ase_sf"/>
</dbReference>
<dbReference type="AlphaFoldDB" id="A0A6S7FRK1"/>
<dbReference type="Proteomes" id="UP001152795">
    <property type="component" value="Unassembled WGS sequence"/>
</dbReference>
<dbReference type="Pfam" id="PF03372">
    <property type="entry name" value="Exo_endo_phos"/>
    <property type="match status" value="1"/>
</dbReference>
<dbReference type="Gene3D" id="3.30.70.270">
    <property type="match status" value="1"/>
</dbReference>
<evidence type="ECO:0000313" key="1">
    <source>
        <dbReference type="EMBL" id="CAB3976931.1"/>
    </source>
</evidence>
<organism evidence="1 2">
    <name type="scientific">Paramuricea clavata</name>
    <name type="common">Red gorgonian</name>
    <name type="synonym">Violescent sea-whip</name>
    <dbReference type="NCBI Taxonomy" id="317549"/>
    <lineage>
        <taxon>Eukaryota</taxon>
        <taxon>Metazoa</taxon>
        <taxon>Cnidaria</taxon>
        <taxon>Anthozoa</taxon>
        <taxon>Octocorallia</taxon>
        <taxon>Malacalcyonacea</taxon>
        <taxon>Plexauridae</taxon>
        <taxon>Paramuricea</taxon>
    </lineage>
</organism>
<reference evidence="1" key="1">
    <citation type="submission" date="2020-04" db="EMBL/GenBank/DDBJ databases">
        <authorList>
            <person name="Alioto T."/>
            <person name="Alioto T."/>
            <person name="Gomez Garrido J."/>
        </authorList>
    </citation>
    <scope>NUCLEOTIDE SEQUENCE</scope>
    <source>
        <strain evidence="1">A484AB</strain>
    </source>
</reference>
<gene>
    <name evidence="1" type="ORF">PACLA_8A045706</name>
</gene>
<proteinExistence type="predicted"/>
<dbReference type="EMBL" id="CACRXK020000021">
    <property type="protein sequence ID" value="CAB3976931.1"/>
    <property type="molecule type" value="Genomic_DNA"/>
</dbReference>
<sequence length="1149" mass="133730">MSTGISFSTWNINGIFNSVLGDKTKNKDFIDSISKIDFIFITETWTNTCLNIPGFEAIISETAKPVTNRACRKSGGISLLFKSKFKKYVSIIKNTKNFLWSKISKEILNSDRDLYMCGTYIPPEKSKYFENEIFEELENDLVLFSSKANILLLGDLNARTSKLEDYISSDGSNHIQDTSGNSFQPPQRQNLDSTTNNHGKKIIEICKSTDMRILNGRTNGDSLGRPSFHSKNGTSSVDYIICNQNLMPKVKHLVVKSPNYLSDHSQVITWINLHQTTNTINNTPLQPPISKLPLQYIWNNESNENFKKALKSDELQEKLSTFLENDFSSDREGINKCVNEFENIINLASKKSLKIKKKKYRRKINNVANKKWFDKDCRFKRHQLRKLANQKHRDPNNTEIRSAYHTALKDYKSTLEIKKKNFHFDKIQEIENASNDPLLFWKTLKNISDDLDFNETKKSPQPSEWLNHFETLHSEHQLNKEQNEIVECLKNYEKIKDNLTELDYIITEDELLKAAKKLKSKKAVYNDKIRNEMIKSSIGILSKAFLKIFNNILTSGKFPESWTEGLITPIHKSGNSLDPNNYRGICVSSCMGKLFCSILNNRLMNFANEKQLIHPTQIGFMPGNRTADHILTLKTLHDKYVKQSEKEKIYACFVDFRKAFDSVWQQGLFYQLIKNNIGGHFYDLIQDLYSNTKCAIKLSENRTPFFPYKKGVRQGCILSPLLFNIYINDLPKMFQQTQSDPFLLPNGTTINSLLYADDLIILSRSKSGLQNCLNQINEWCSKWLMEVNIKKTKIMIFQKHNSKLPNLHFHIGDKKIDIVKEYTYLGLKLVPNGKFKLAQQQLSEKALHALYKIRKNLDFHKLSPKTATKIFDSIISPILLYNSEVWGAYEKNDLNKWDNSETEKIHLRFCKLYLGVNRRASNVACRSELGKYPLLITIKKNILNYFKHIFKLDDNSIVKQSFLMSKQLFEKGKESFYTNAINMLKSLYDNTTNLESDIINYDTKTIVNKMKDKYFEFWQHKMINSSKLSFFCTFKNQYKMEEYLSLIDNPTIRRTFSQYRVSNHKLQIERGRYENVSREQRFCKLCNNGEVENEYHLALSCPKYEELRNNSNNILKNLFYLNNTMEGKQKLFEHAMSSDDQVLVNLLSK</sequence>
<protein>
    <submittedName>
        <fullName evidence="1">Uncharacterized protein</fullName>
    </submittedName>
</protein>
<dbReference type="InterPro" id="IPR005135">
    <property type="entry name" value="Endo/exonuclease/phosphatase"/>
</dbReference>
<evidence type="ECO:0000313" key="2">
    <source>
        <dbReference type="Proteomes" id="UP001152795"/>
    </source>
</evidence>
<dbReference type="GO" id="GO:0003824">
    <property type="term" value="F:catalytic activity"/>
    <property type="evidence" value="ECO:0007669"/>
    <property type="project" value="InterPro"/>
</dbReference>
<dbReference type="PANTHER" id="PTHR19446">
    <property type="entry name" value="REVERSE TRANSCRIPTASES"/>
    <property type="match status" value="1"/>
</dbReference>
<dbReference type="Pfam" id="PF00078">
    <property type="entry name" value="RVT_1"/>
    <property type="match status" value="1"/>
</dbReference>
<dbReference type="CDD" id="cd01650">
    <property type="entry name" value="RT_nLTR_like"/>
    <property type="match status" value="1"/>
</dbReference>
<keyword evidence="2" id="KW-1185">Reference proteome</keyword>
<comment type="caution">
    <text evidence="1">The sequence shown here is derived from an EMBL/GenBank/DDBJ whole genome shotgun (WGS) entry which is preliminary data.</text>
</comment>
<dbReference type="SUPFAM" id="SSF56219">
    <property type="entry name" value="DNase I-like"/>
    <property type="match status" value="1"/>
</dbReference>
<dbReference type="PROSITE" id="PS50878">
    <property type="entry name" value="RT_POL"/>
    <property type="match status" value="1"/>
</dbReference>
<name>A0A6S7FRK1_PARCT</name>
<accession>A0A6S7FRK1</accession>
<dbReference type="InterPro" id="IPR000477">
    <property type="entry name" value="RT_dom"/>
</dbReference>
<dbReference type="InterPro" id="IPR043502">
    <property type="entry name" value="DNA/RNA_pol_sf"/>
</dbReference>
<dbReference type="SUPFAM" id="SSF56672">
    <property type="entry name" value="DNA/RNA polymerases"/>
    <property type="match status" value="1"/>
</dbReference>
<dbReference type="OrthoDB" id="8906575at2759"/>
<dbReference type="InterPro" id="IPR043128">
    <property type="entry name" value="Rev_trsase/Diguanyl_cyclase"/>
</dbReference>
<dbReference type="Gene3D" id="3.60.10.10">
    <property type="entry name" value="Endonuclease/exonuclease/phosphatase"/>
    <property type="match status" value="1"/>
</dbReference>